<gene>
    <name evidence="1" type="ORF">PENSTE_c012G07223</name>
</gene>
<dbReference type="SUPFAM" id="SSF48452">
    <property type="entry name" value="TPR-like"/>
    <property type="match status" value="2"/>
</dbReference>
<name>A0A1V6T5S8_9EURO</name>
<evidence type="ECO:0008006" key="3">
    <source>
        <dbReference type="Google" id="ProtNLM"/>
    </source>
</evidence>
<dbReference type="Proteomes" id="UP000191285">
    <property type="component" value="Unassembled WGS sequence"/>
</dbReference>
<organism evidence="1 2">
    <name type="scientific">Penicillium steckii</name>
    <dbReference type="NCBI Taxonomy" id="303698"/>
    <lineage>
        <taxon>Eukaryota</taxon>
        <taxon>Fungi</taxon>
        <taxon>Dikarya</taxon>
        <taxon>Ascomycota</taxon>
        <taxon>Pezizomycotina</taxon>
        <taxon>Eurotiomycetes</taxon>
        <taxon>Eurotiomycetidae</taxon>
        <taxon>Eurotiales</taxon>
        <taxon>Aspergillaceae</taxon>
        <taxon>Penicillium</taxon>
    </lineage>
</organism>
<dbReference type="PANTHER" id="PTHR45588">
    <property type="entry name" value="TPR DOMAIN-CONTAINING PROTEIN"/>
    <property type="match status" value="1"/>
</dbReference>
<keyword evidence="2" id="KW-1185">Reference proteome</keyword>
<dbReference type="AlphaFoldDB" id="A0A1V6T5S8"/>
<evidence type="ECO:0000313" key="2">
    <source>
        <dbReference type="Proteomes" id="UP000191285"/>
    </source>
</evidence>
<sequence length="574" mass="63744">MGSSIKQKNAYPKVFNLGEYRRPIITTKNDAQLWFDQGLLWSYCFNHEEGARCFSLAAAIDPNCVMAYWGLAYALGPNYNKAWKFFDESDLDTSVKTAKAALGKALELSRYSDTNSVEYDLVKALAARFPAEEGSVNLGALNHTYAKEMRTVYMNHPEDRDVIALFAEALMCTRPRQLWDVHTGEPAECTIEARQILEPAMAESGALKHPALYHLYIHLMEMSPFPELALKAAESLRHVAPDGSHLLHMASHIDTACGDYRSAIMTNEAAICADNKYFANNHSSVLYTMYRTHNAYAKVYAAIMAGNFDAAISAAQVVQGILTVEFLSIKSPPMADWVESYLSAVPHTLVRFGRWGDILKLQVPENKTLFCSTVAMTYYAKGIALSVLGRIQEAQNMLCKFRAAHTAVPSSRLGSLPSRETDVLNVAAYMLEGELEYRKGHYALAFTCLRKAVELEDALPYGDPPAWIQPSRHALGALLLEQHRVSEAEIVFKEDLGLQPGFPRRRARMNNVWGLHGLYECLIKSGKESEAFSLRTQRDIALASADITVSASCFCRLQVSGSSGDKACCLTSDR</sequence>
<dbReference type="Gene3D" id="1.25.40.10">
    <property type="entry name" value="Tetratricopeptide repeat domain"/>
    <property type="match status" value="2"/>
</dbReference>
<dbReference type="STRING" id="303698.A0A1V6T5S8"/>
<proteinExistence type="predicted"/>
<accession>A0A1V6T5S8</accession>
<protein>
    <recommendedName>
        <fullName evidence="3">MalT-like TPR region domain-containing protein</fullName>
    </recommendedName>
</protein>
<dbReference type="EMBL" id="MLKD01000012">
    <property type="protein sequence ID" value="OQE21280.1"/>
    <property type="molecule type" value="Genomic_DNA"/>
</dbReference>
<dbReference type="PANTHER" id="PTHR45588:SF1">
    <property type="entry name" value="WW DOMAIN-CONTAINING PROTEIN"/>
    <property type="match status" value="1"/>
</dbReference>
<reference evidence="2" key="1">
    <citation type="journal article" date="2017" name="Nat. Microbiol.">
        <title>Global analysis of biosynthetic gene clusters reveals vast potential of secondary metabolite production in Penicillium species.</title>
        <authorList>
            <person name="Nielsen J.C."/>
            <person name="Grijseels S."/>
            <person name="Prigent S."/>
            <person name="Ji B."/>
            <person name="Dainat J."/>
            <person name="Nielsen K.F."/>
            <person name="Frisvad J.C."/>
            <person name="Workman M."/>
            <person name="Nielsen J."/>
        </authorList>
    </citation>
    <scope>NUCLEOTIDE SEQUENCE [LARGE SCALE GENOMIC DNA]</scope>
    <source>
        <strain evidence="2">IBT 24891</strain>
    </source>
</reference>
<dbReference type="OrthoDB" id="1099at2759"/>
<comment type="caution">
    <text evidence="1">The sequence shown here is derived from an EMBL/GenBank/DDBJ whole genome shotgun (WGS) entry which is preliminary data.</text>
</comment>
<dbReference type="InterPro" id="IPR011990">
    <property type="entry name" value="TPR-like_helical_dom_sf"/>
</dbReference>
<dbReference type="InterPro" id="IPR019734">
    <property type="entry name" value="TPR_rpt"/>
</dbReference>
<evidence type="ECO:0000313" key="1">
    <source>
        <dbReference type="EMBL" id="OQE21280.1"/>
    </source>
</evidence>
<dbReference type="SMART" id="SM00028">
    <property type="entry name" value="TPR"/>
    <property type="match status" value="2"/>
</dbReference>